<protein>
    <submittedName>
        <fullName evidence="3">GIY-YIG nuclease family protein</fullName>
    </submittedName>
</protein>
<dbReference type="Proteomes" id="UP001501433">
    <property type="component" value="Unassembled WGS sequence"/>
</dbReference>
<comment type="caution">
    <text evidence="3">The sequence shown here is derived from an EMBL/GenBank/DDBJ whole genome shotgun (WGS) entry which is preliminary data.</text>
</comment>
<dbReference type="SUPFAM" id="SSF82771">
    <property type="entry name" value="GIY-YIG endonuclease"/>
    <property type="match status" value="1"/>
</dbReference>
<evidence type="ECO:0000313" key="4">
    <source>
        <dbReference type="Proteomes" id="UP001501433"/>
    </source>
</evidence>
<name>A0ABP9CLX7_9FLAO</name>
<dbReference type="Pfam" id="PF01541">
    <property type="entry name" value="GIY-YIG"/>
    <property type="match status" value="1"/>
</dbReference>
<proteinExistence type="inferred from homology"/>
<dbReference type="EMBL" id="BAABJW010000002">
    <property type="protein sequence ID" value="GAA4811577.1"/>
    <property type="molecule type" value="Genomic_DNA"/>
</dbReference>
<evidence type="ECO:0000256" key="1">
    <source>
        <dbReference type="ARBA" id="ARBA00007435"/>
    </source>
</evidence>
<dbReference type="CDD" id="cd10448">
    <property type="entry name" value="GIY-YIG_unchar_3"/>
    <property type="match status" value="1"/>
</dbReference>
<dbReference type="RefSeq" id="WP_345276678.1">
    <property type="nucleotide sequence ID" value="NZ_BAABJW010000002.1"/>
</dbReference>
<keyword evidence="4" id="KW-1185">Reference proteome</keyword>
<evidence type="ECO:0000259" key="2">
    <source>
        <dbReference type="PROSITE" id="PS50164"/>
    </source>
</evidence>
<dbReference type="PANTHER" id="PTHR34477">
    <property type="entry name" value="UPF0213 PROTEIN YHBQ"/>
    <property type="match status" value="1"/>
</dbReference>
<gene>
    <name evidence="3" type="ORF">GCM10023330_18580</name>
</gene>
<evidence type="ECO:0000313" key="3">
    <source>
        <dbReference type="EMBL" id="GAA4811577.1"/>
    </source>
</evidence>
<dbReference type="PROSITE" id="PS50164">
    <property type="entry name" value="GIY_YIG"/>
    <property type="match status" value="1"/>
</dbReference>
<organism evidence="3 4">
    <name type="scientific">Litoribaculum gwangyangense</name>
    <dbReference type="NCBI Taxonomy" id="1130722"/>
    <lineage>
        <taxon>Bacteria</taxon>
        <taxon>Pseudomonadati</taxon>
        <taxon>Bacteroidota</taxon>
        <taxon>Flavobacteriia</taxon>
        <taxon>Flavobacteriales</taxon>
        <taxon>Flavobacteriaceae</taxon>
        <taxon>Litoribaculum</taxon>
    </lineage>
</organism>
<dbReference type="InterPro" id="IPR035901">
    <property type="entry name" value="GIY-YIG_endonuc_sf"/>
</dbReference>
<feature type="domain" description="GIY-YIG" evidence="2">
    <location>
        <begin position="6"/>
        <end position="82"/>
    </location>
</feature>
<reference evidence="4" key="1">
    <citation type="journal article" date="2019" name="Int. J. Syst. Evol. Microbiol.">
        <title>The Global Catalogue of Microorganisms (GCM) 10K type strain sequencing project: providing services to taxonomists for standard genome sequencing and annotation.</title>
        <authorList>
            <consortium name="The Broad Institute Genomics Platform"/>
            <consortium name="The Broad Institute Genome Sequencing Center for Infectious Disease"/>
            <person name="Wu L."/>
            <person name="Ma J."/>
        </authorList>
    </citation>
    <scope>NUCLEOTIDE SEQUENCE [LARGE SCALE GENOMIC DNA]</scope>
    <source>
        <strain evidence="4">JCM 18325</strain>
    </source>
</reference>
<comment type="similarity">
    <text evidence="1">Belongs to the UPF0213 family.</text>
</comment>
<dbReference type="PANTHER" id="PTHR34477:SF5">
    <property type="entry name" value="BSL5627 PROTEIN"/>
    <property type="match status" value="1"/>
</dbReference>
<sequence length="103" mass="12681">MYKTIHQYYLYILTNQKNGTLYIGVTNNLERRMFEHKNKLIDGFTKEYGLDKLVYFEVFQYVNDAIKREKNMKKWKRQWKIDLIEQKNSKWDDLSADWSCLIE</sequence>
<dbReference type="SMART" id="SM00465">
    <property type="entry name" value="GIYc"/>
    <property type="match status" value="1"/>
</dbReference>
<dbReference type="InterPro" id="IPR000305">
    <property type="entry name" value="GIY-YIG_endonuc"/>
</dbReference>
<dbReference type="InterPro" id="IPR050190">
    <property type="entry name" value="UPF0213_domain"/>
</dbReference>
<accession>A0ABP9CLX7</accession>
<dbReference type="Gene3D" id="3.40.1440.10">
    <property type="entry name" value="GIY-YIG endonuclease"/>
    <property type="match status" value="1"/>
</dbReference>